<feature type="repeat" description="WD" evidence="3">
    <location>
        <begin position="225"/>
        <end position="266"/>
    </location>
</feature>
<dbReference type="PRINTS" id="PR00320">
    <property type="entry name" value="GPROTEINBRPT"/>
</dbReference>
<name>A0ABS3FLQ0_9CYAN</name>
<dbReference type="CDD" id="cd00200">
    <property type="entry name" value="WD40"/>
    <property type="match status" value="1"/>
</dbReference>
<evidence type="ECO:0000256" key="2">
    <source>
        <dbReference type="ARBA" id="ARBA00022737"/>
    </source>
</evidence>
<dbReference type="PROSITE" id="PS00678">
    <property type="entry name" value="WD_REPEATS_1"/>
    <property type="match status" value="5"/>
</dbReference>
<feature type="repeat" description="WD" evidence="3">
    <location>
        <begin position="351"/>
        <end position="392"/>
    </location>
</feature>
<feature type="transmembrane region" description="Helical" evidence="4">
    <location>
        <begin position="441"/>
        <end position="467"/>
    </location>
</feature>
<dbReference type="PANTHER" id="PTHR44156">
    <property type="entry name" value="SUPERNUMERARY LIMBS, ISOFORM B-RELATED"/>
    <property type="match status" value="1"/>
</dbReference>
<feature type="transmembrane region" description="Helical" evidence="4">
    <location>
        <begin position="593"/>
        <end position="613"/>
    </location>
</feature>
<dbReference type="EMBL" id="JAFLQW010000034">
    <property type="protein sequence ID" value="MBO0347753.1"/>
    <property type="molecule type" value="Genomic_DNA"/>
</dbReference>
<comment type="caution">
    <text evidence="5">The sequence shown here is derived from an EMBL/GenBank/DDBJ whole genome shotgun (WGS) entry which is preliminary data.</text>
</comment>
<feature type="repeat" description="WD" evidence="3">
    <location>
        <begin position="309"/>
        <end position="350"/>
    </location>
</feature>
<dbReference type="InterPro" id="IPR020472">
    <property type="entry name" value="WD40_PAC1"/>
</dbReference>
<evidence type="ECO:0000256" key="3">
    <source>
        <dbReference type="PROSITE-ProRule" id="PRU00221"/>
    </source>
</evidence>
<evidence type="ECO:0008006" key="7">
    <source>
        <dbReference type="Google" id="ProtNLM"/>
    </source>
</evidence>
<dbReference type="Pfam" id="PF00400">
    <property type="entry name" value="WD40"/>
    <property type="match status" value="7"/>
</dbReference>
<feature type="repeat" description="WD" evidence="3">
    <location>
        <begin position="183"/>
        <end position="224"/>
    </location>
</feature>
<dbReference type="Gene3D" id="2.130.10.10">
    <property type="entry name" value="YVTN repeat-like/Quinoprotein amine dehydrogenase"/>
    <property type="match status" value="2"/>
</dbReference>
<dbReference type="InterPro" id="IPR001680">
    <property type="entry name" value="WD40_rpt"/>
</dbReference>
<feature type="transmembrane region" description="Helical" evidence="4">
    <location>
        <begin position="521"/>
        <end position="542"/>
    </location>
</feature>
<feature type="transmembrane region" description="Helical" evidence="4">
    <location>
        <begin position="548"/>
        <end position="572"/>
    </location>
</feature>
<evidence type="ECO:0000256" key="1">
    <source>
        <dbReference type="ARBA" id="ARBA00022574"/>
    </source>
</evidence>
<feature type="repeat" description="WD" evidence="3">
    <location>
        <begin position="393"/>
        <end position="434"/>
    </location>
</feature>
<keyword evidence="1 3" id="KW-0853">WD repeat</keyword>
<dbReference type="InterPro" id="IPR053299">
    <property type="entry name" value="ASTRA_WD_repeat"/>
</dbReference>
<organism evidence="5 6">
    <name type="scientific">Phormidium pseudopriestleyi FRX01</name>
    <dbReference type="NCBI Taxonomy" id="1759528"/>
    <lineage>
        <taxon>Bacteria</taxon>
        <taxon>Bacillati</taxon>
        <taxon>Cyanobacteriota</taxon>
        <taxon>Cyanophyceae</taxon>
        <taxon>Oscillatoriophycideae</taxon>
        <taxon>Oscillatoriales</taxon>
        <taxon>Oscillatoriaceae</taxon>
        <taxon>Phormidium</taxon>
    </lineage>
</organism>
<dbReference type="PROSITE" id="PS50082">
    <property type="entry name" value="WD_REPEATS_2"/>
    <property type="match status" value="7"/>
</dbReference>
<keyword evidence="6" id="KW-1185">Reference proteome</keyword>
<keyword evidence="2" id="KW-0677">Repeat</keyword>
<keyword evidence="4" id="KW-1133">Transmembrane helix</keyword>
<gene>
    <name evidence="5" type="ORF">J0895_01230</name>
</gene>
<dbReference type="SMART" id="SM00320">
    <property type="entry name" value="WD40"/>
    <property type="match status" value="8"/>
</dbReference>
<feature type="repeat" description="WD" evidence="3">
    <location>
        <begin position="267"/>
        <end position="308"/>
    </location>
</feature>
<evidence type="ECO:0000313" key="5">
    <source>
        <dbReference type="EMBL" id="MBO0347753.1"/>
    </source>
</evidence>
<accession>A0ABS3FLQ0</accession>
<dbReference type="SUPFAM" id="SSF50978">
    <property type="entry name" value="WD40 repeat-like"/>
    <property type="match status" value="1"/>
</dbReference>
<proteinExistence type="predicted"/>
<keyword evidence="4" id="KW-0812">Transmembrane</keyword>
<dbReference type="InterPro" id="IPR036322">
    <property type="entry name" value="WD40_repeat_dom_sf"/>
</dbReference>
<feature type="transmembrane region" description="Helical" evidence="4">
    <location>
        <begin position="69"/>
        <end position="91"/>
    </location>
</feature>
<dbReference type="Proteomes" id="UP000664844">
    <property type="component" value="Unassembled WGS sequence"/>
</dbReference>
<dbReference type="PROSITE" id="PS50294">
    <property type="entry name" value="WD_REPEATS_REGION"/>
    <property type="match status" value="6"/>
</dbReference>
<sequence length="938" mass="102730">MAIFPLERGETPSSLNPLNPYHYGLLAYWVFFRPSVLRSYLYKAAPDLYRQSGWSKFRGSFKVPGYRNLYLMTIASVVKCLFLLAFTFFLYTIAVNQGHTGSINSVLALSNTQAISASGRDFTGNSNLKVWDLDRGALLQTLSGNPNGINALALLSGDRVISGGGDRAVTIWDIKGGDRLQTLENHRRWIEDLAVTPDQKLAISASADSTLIVWDIESGKKLHTLEGHTGPVNSITLTPDGTQAISGSTDGTVKIWNLEQGTLLQTLSGHTAKVNAVTVTPNGEQVISASLDGSVKVWVRSSGTEVQSLMAHPGGVNTIAVTPDGQQVVSGGMDGIVKVWNLNEGTLRYELTGHQGWINGLAITPDSKQVVSASSDHTLKVWNLQQGTLVHTLPGHQEWVRSVAVTPDGQRIISGAGDRLPKVWNLTSGEEIPLKAVQRTLFWTTLGFAIGTVFLWIWIVLATALILTCSFMALGLAGSVVTAFVLALGGSFLFTNLFILNDLLKINPPYQQMFGAIAIDTSVLTVGFAIFMGTIWFVAFALAGRSGLGIFTGVGLIFAIAMAVGAFDANIIKDKDIASRIRFVAAVSQGIRIGIFFNLLVAIGSLRLLFYPIELIAALKPNRRGDEHPVFWDELVVLPLPNTRKSLLQQLQRDEKEGLHRVAEVCRNPFQRSVALSALSRYLHSTPNPLHLLYAIARDPDLKAYLWSPVSAEDWRGVPERREVLLGELGLQSVKCGSDWLNQVSESWIGVLTWVRRSHRQTPLTRFSALLYQLLNSESMHRSELDWTEYKPHLLSLRDYPGGVEILESLTILAALSSLDNLSDLRIALPTLQKSELVAFYEGEANSRMPVAGVIRPEVLNAIARLGEIGALISSHSEQPDPVKRWATLARATVALDTLESEAIASWVTPERGIFQQIIRQWRQLLLKETAATAPSSV</sequence>
<dbReference type="RefSeq" id="WP_207086329.1">
    <property type="nucleotide sequence ID" value="NZ_JAFLQW010000034.1"/>
</dbReference>
<feature type="repeat" description="WD" evidence="3">
    <location>
        <begin position="142"/>
        <end position="182"/>
    </location>
</feature>
<evidence type="ECO:0000256" key="4">
    <source>
        <dbReference type="SAM" id="Phobius"/>
    </source>
</evidence>
<keyword evidence="4" id="KW-0472">Membrane</keyword>
<reference evidence="5 6" key="1">
    <citation type="submission" date="2021-03" db="EMBL/GenBank/DDBJ databases">
        <title>Metabolic Capacity of the Antarctic Cyanobacterium Phormidium pseudopriestleyi that Sustains Oxygenic Photosynthesis in the Presence of Hydrogen Sulfide.</title>
        <authorList>
            <person name="Lumian J.E."/>
            <person name="Jungblut A.D."/>
            <person name="Dillon M.L."/>
            <person name="Hawes I."/>
            <person name="Doran P.T."/>
            <person name="Mackey T.J."/>
            <person name="Dick G.J."/>
            <person name="Grettenberger C.L."/>
            <person name="Sumner D.Y."/>
        </authorList>
    </citation>
    <scope>NUCLEOTIDE SEQUENCE [LARGE SCALE GENOMIC DNA]</scope>
    <source>
        <strain evidence="5 6">FRX01</strain>
    </source>
</reference>
<feature type="transmembrane region" description="Helical" evidence="4">
    <location>
        <begin position="473"/>
        <end position="500"/>
    </location>
</feature>
<protein>
    <recommendedName>
        <fullName evidence="7">WD40 repeat domain-containing protein</fullName>
    </recommendedName>
</protein>
<dbReference type="InterPro" id="IPR015943">
    <property type="entry name" value="WD40/YVTN_repeat-like_dom_sf"/>
</dbReference>
<dbReference type="InterPro" id="IPR019775">
    <property type="entry name" value="WD40_repeat_CS"/>
</dbReference>
<evidence type="ECO:0000313" key="6">
    <source>
        <dbReference type="Proteomes" id="UP000664844"/>
    </source>
</evidence>